<dbReference type="CTD" id="4509"/>
<gene>
    <name evidence="2" type="primary">ATP8</name>
</gene>
<dbReference type="GeneID" id="62618670"/>
<feature type="transmembrane region" description="Helical" evidence="1">
    <location>
        <begin position="6"/>
        <end position="23"/>
    </location>
</feature>
<keyword evidence="2" id="KW-0496">Mitochondrion</keyword>
<reference evidence="2" key="2">
    <citation type="journal article" date="2020" name="Genomics">
        <title>Contribution to the mitogenome diversity in Delphacinae: Phylogenetic and ecological implications.</title>
        <authorList>
            <person name="Huang Y.-X."/>
            <person name="Ren F.-J."/>
            <person name="Bartlett C.R."/>
            <person name="Wei Y.-S."/>
            <person name="Qin D.-Z."/>
        </authorList>
    </citation>
    <scope>NUCLEOTIDE SEQUENCE</scope>
</reference>
<evidence type="ECO:0000256" key="1">
    <source>
        <dbReference type="SAM" id="Phobius"/>
    </source>
</evidence>
<accession>A0A7S4YZ56</accession>
<keyword evidence="1" id="KW-0472">Membrane</keyword>
<dbReference type="RefSeq" id="YP_009987534.1">
    <property type="nucleotide sequence ID" value="NC_052692.1"/>
</dbReference>
<reference evidence="2" key="1">
    <citation type="submission" date="2018-05" db="EMBL/GenBank/DDBJ databases">
        <authorList>
            <person name="Huang Y."/>
            <person name="Qin D."/>
        </authorList>
    </citation>
    <scope>NUCLEOTIDE SEQUENCE</scope>
</reference>
<dbReference type="EMBL" id="MH293459">
    <property type="protein sequence ID" value="QBZ37994.1"/>
    <property type="molecule type" value="Genomic_DNA"/>
</dbReference>
<protein>
    <submittedName>
        <fullName evidence="2">ATP synthase F0 subunit 8</fullName>
    </submittedName>
</protein>
<dbReference type="AlphaFoldDB" id="A0A7S4YZ56"/>
<evidence type="ECO:0000313" key="2">
    <source>
        <dbReference type="EMBL" id="QBZ38007.1"/>
    </source>
</evidence>
<geneLocation type="mitochondrion" evidence="2"/>
<keyword evidence="1" id="KW-1133">Transmembrane helix</keyword>
<name>A0A7S4YZ56_9HEMI</name>
<keyword evidence="1" id="KW-0812">Transmembrane</keyword>
<sequence>MPQMSPCSWIMLLLISILMVNLIKMNMFFEKKKL</sequence>
<proteinExistence type="predicted"/>
<dbReference type="EMBL" id="MH293460">
    <property type="protein sequence ID" value="QBZ38007.1"/>
    <property type="molecule type" value="Genomic_DNA"/>
</dbReference>
<organism evidence="2">
    <name type="scientific">Epeurysa nawaii</name>
    <dbReference type="NCBI Taxonomy" id="1308479"/>
    <lineage>
        <taxon>Eukaryota</taxon>
        <taxon>Metazoa</taxon>
        <taxon>Ecdysozoa</taxon>
        <taxon>Arthropoda</taxon>
        <taxon>Hexapoda</taxon>
        <taxon>Insecta</taxon>
        <taxon>Pterygota</taxon>
        <taxon>Neoptera</taxon>
        <taxon>Paraneoptera</taxon>
        <taxon>Hemiptera</taxon>
        <taxon>Auchenorrhyncha</taxon>
        <taxon>Fulgoroidea</taxon>
        <taxon>Delphacidae</taxon>
        <taxon>Delphacinae</taxon>
        <taxon>Epeurysa</taxon>
    </lineage>
</organism>